<dbReference type="GO" id="GO:0022857">
    <property type="term" value="F:transmembrane transporter activity"/>
    <property type="evidence" value="ECO:0007669"/>
    <property type="project" value="InterPro"/>
</dbReference>
<dbReference type="Proteomes" id="UP000291338">
    <property type="component" value="Unassembled WGS sequence"/>
</dbReference>
<organism evidence="3 4">
    <name type="scientific">Pseudoalteromonas phenolica</name>
    <dbReference type="NCBI Taxonomy" id="161398"/>
    <lineage>
        <taxon>Bacteria</taxon>
        <taxon>Pseudomonadati</taxon>
        <taxon>Pseudomonadota</taxon>
        <taxon>Gammaproteobacteria</taxon>
        <taxon>Alteromonadales</taxon>
        <taxon>Pseudoalteromonadaceae</taxon>
        <taxon>Pseudoalteromonas</taxon>
    </lineage>
</organism>
<proteinExistence type="predicted"/>
<sequence length="319" mass="37115">MLRINLILLSFVFFVCSLSAQNSTNQIQKEHQPIRIITNNWASQKVIFHIVGKIYQQLGFEVSYLELPTEGQWFALKYNKADIQVEVWEGSMADKYYQLKKENSIIDAGSYNAKTREEWWFPSYVKAQCPNLPKWTALNACAALFTDENSGRGIYYAGPWEKPDRARIRALKLNFKLITLNSSDELWDKLTEAYTQKKPILLFNWTPNWVNAKYQGEFIEFPDYDIECETLPEWGVNKVFLYDCGNPKSAWLKKIASRSLAERNSCALNTLKNVNLNNSQFEEIAALVMIKGLTIEKAAKYWLSENQPLWRSWISKDCR</sequence>
<dbReference type="EMBL" id="PPSX01000024">
    <property type="protein sequence ID" value="RZQ53504.1"/>
    <property type="molecule type" value="Genomic_DNA"/>
</dbReference>
<dbReference type="Gene3D" id="3.40.190.10">
    <property type="entry name" value="Periplasmic binding protein-like II"/>
    <property type="match status" value="1"/>
</dbReference>
<dbReference type="GO" id="GO:0043190">
    <property type="term" value="C:ATP-binding cassette (ABC) transporter complex"/>
    <property type="evidence" value="ECO:0007669"/>
    <property type="project" value="InterPro"/>
</dbReference>
<evidence type="ECO:0000259" key="2">
    <source>
        <dbReference type="Pfam" id="PF04069"/>
    </source>
</evidence>
<dbReference type="CDD" id="cd13643">
    <property type="entry name" value="PBP2_BCP_2"/>
    <property type="match status" value="1"/>
</dbReference>
<dbReference type="InterPro" id="IPR007210">
    <property type="entry name" value="ABC_Gly_betaine_transp_sub-bd"/>
</dbReference>
<dbReference type="Pfam" id="PF04069">
    <property type="entry name" value="OpuAC"/>
    <property type="match status" value="1"/>
</dbReference>
<feature type="domain" description="ABC-type glycine betaine transport system substrate-binding" evidence="2">
    <location>
        <begin position="33"/>
        <end position="305"/>
    </location>
</feature>
<evidence type="ECO:0000313" key="3">
    <source>
        <dbReference type="EMBL" id="RZQ53504.1"/>
    </source>
</evidence>
<evidence type="ECO:0000256" key="1">
    <source>
        <dbReference type="SAM" id="SignalP"/>
    </source>
</evidence>
<protein>
    <submittedName>
        <fullName evidence="3">Glycine/betaine ABC transporter substrate-binding protein</fullName>
    </submittedName>
</protein>
<gene>
    <name evidence="3" type="ORF">C1E23_08460</name>
</gene>
<keyword evidence="1" id="KW-0732">Signal</keyword>
<evidence type="ECO:0000313" key="4">
    <source>
        <dbReference type="Proteomes" id="UP000291338"/>
    </source>
</evidence>
<dbReference type="AlphaFoldDB" id="A0A4Q7IMS7"/>
<name>A0A4Q7IMS7_9GAMM</name>
<accession>A0A4Q7IMS7</accession>
<dbReference type="RefSeq" id="WP_130255150.1">
    <property type="nucleotide sequence ID" value="NZ_PPSX01000024.1"/>
</dbReference>
<dbReference type="SUPFAM" id="SSF53850">
    <property type="entry name" value="Periplasmic binding protein-like II"/>
    <property type="match status" value="1"/>
</dbReference>
<feature type="signal peptide" evidence="1">
    <location>
        <begin position="1"/>
        <end position="20"/>
    </location>
</feature>
<feature type="chain" id="PRO_5020696513" evidence="1">
    <location>
        <begin position="21"/>
        <end position="319"/>
    </location>
</feature>
<dbReference type="Gene3D" id="3.40.190.100">
    <property type="entry name" value="Glycine betaine-binding periplasmic protein, domain 2"/>
    <property type="match status" value="1"/>
</dbReference>
<reference evidence="3 4" key="1">
    <citation type="submission" date="2018-01" db="EMBL/GenBank/DDBJ databases">
        <title>Co-occurrence of chitin degradation, pigmentation and bioactivity in marine Pseudoalteromonas.</title>
        <authorList>
            <person name="Paulsen S."/>
            <person name="Gram L."/>
            <person name="Machado H."/>
        </authorList>
    </citation>
    <scope>NUCLEOTIDE SEQUENCE [LARGE SCALE GENOMIC DNA]</scope>
    <source>
        <strain evidence="3 4">S3898</strain>
    </source>
</reference>
<comment type="caution">
    <text evidence="3">The sequence shown here is derived from an EMBL/GenBank/DDBJ whole genome shotgun (WGS) entry which is preliminary data.</text>
</comment>